<evidence type="ECO:0000313" key="1">
    <source>
        <dbReference type="EMBL" id="STX29767.1"/>
    </source>
</evidence>
<keyword evidence="2" id="KW-1185">Reference proteome</keyword>
<dbReference type="OrthoDB" id="5654429at2"/>
<sequence>MQQNNELNSKTIKSDLNSTYKTEAYKETKLFRHCFIVLNQDGTVLKAVRSPSLTDSELFLAPMPNTIANDEKFTHAYVVVNGTYINSAGTFEKVQVIIMRGFCGKDSAHDTLYQFSKKSYFTDLLNEMGIKLDNFYYSGECKSDLSIKGIKAIIGLPLANIQFNTKGSKSDVFKTPTIKDETPPELISYIPRGCFSLHSEYDKHLILQAPNMDKLSIPSLVQLSFFNNKDQNIDLDFKALTLSSRDKPNAPVI</sequence>
<reference evidence="1 2" key="1">
    <citation type="submission" date="2018-06" db="EMBL/GenBank/DDBJ databases">
        <authorList>
            <consortium name="Pathogen Informatics"/>
            <person name="Doyle S."/>
        </authorList>
    </citation>
    <scope>NUCLEOTIDE SEQUENCE [LARGE SCALE GENOMIC DNA]</scope>
    <source>
        <strain evidence="1 2">NCTC13315</strain>
    </source>
</reference>
<proteinExistence type="predicted"/>
<dbReference type="Proteomes" id="UP000254968">
    <property type="component" value="Unassembled WGS sequence"/>
</dbReference>
<evidence type="ECO:0000313" key="2">
    <source>
        <dbReference type="Proteomes" id="UP000254968"/>
    </source>
</evidence>
<gene>
    <name evidence="1" type="ORF">NCTC13315_02319</name>
</gene>
<name>A0A378I3L0_9GAMM</name>
<organism evidence="1 2">
    <name type="scientific">Legionella beliardensis</name>
    <dbReference type="NCBI Taxonomy" id="91822"/>
    <lineage>
        <taxon>Bacteria</taxon>
        <taxon>Pseudomonadati</taxon>
        <taxon>Pseudomonadota</taxon>
        <taxon>Gammaproteobacteria</taxon>
        <taxon>Legionellales</taxon>
        <taxon>Legionellaceae</taxon>
        <taxon>Legionella</taxon>
    </lineage>
</organism>
<protein>
    <submittedName>
        <fullName evidence="1">Uncharacterized protein</fullName>
    </submittedName>
</protein>
<dbReference type="EMBL" id="UGNV01000001">
    <property type="protein sequence ID" value="STX29767.1"/>
    <property type="molecule type" value="Genomic_DNA"/>
</dbReference>
<dbReference type="RefSeq" id="WP_115303436.1">
    <property type="nucleotide sequence ID" value="NZ_CAAAHO010000002.1"/>
</dbReference>
<accession>A0A378I3L0</accession>
<dbReference type="AlphaFoldDB" id="A0A378I3L0"/>